<dbReference type="Gene3D" id="2.60.120.10">
    <property type="entry name" value="Jelly Rolls"/>
    <property type="match status" value="1"/>
</dbReference>
<dbReference type="InterPro" id="IPR009327">
    <property type="entry name" value="Cupin_DUF985"/>
</dbReference>
<evidence type="ECO:0000313" key="3">
    <source>
        <dbReference type="Proteomes" id="UP000237344"/>
    </source>
</evidence>
<sequence>MTETPPKDSPVLDLRDPGLDAARVRAALSLAPHPEGGSYREIWREGRADGGRGSVSTIEFLLAEGERSHWHRVDAAEIWCWQAGGPLRLRIAVEGQAEQAITIGPRPGRGEVLQAVVPAGAWQAAESMGAWSLVACIVAPAFLFERFELAPPGWSPAATRTGEA</sequence>
<proteinExistence type="predicted"/>
<dbReference type="PANTHER" id="PTHR33387:SF3">
    <property type="entry name" value="DUF985 DOMAIN-CONTAINING PROTEIN"/>
    <property type="match status" value="1"/>
</dbReference>
<evidence type="ECO:0000313" key="2">
    <source>
        <dbReference type="EMBL" id="POF62686.1"/>
    </source>
</evidence>
<dbReference type="AlphaFoldDB" id="A0A2S3W1G4"/>
<dbReference type="InterPro" id="IPR014710">
    <property type="entry name" value="RmlC-like_jellyroll"/>
</dbReference>
<gene>
    <name evidence="2" type="ORF">KMAL_17130</name>
</gene>
<evidence type="ECO:0000259" key="1">
    <source>
        <dbReference type="Pfam" id="PF06172"/>
    </source>
</evidence>
<dbReference type="RefSeq" id="WP_110095295.1">
    <property type="nucleotide sequence ID" value="NZ_NKUE01000005.1"/>
</dbReference>
<dbReference type="InterPro" id="IPR011051">
    <property type="entry name" value="RmlC_Cupin_sf"/>
</dbReference>
<dbReference type="CDD" id="cd06121">
    <property type="entry name" value="cupin_YML079wp"/>
    <property type="match status" value="1"/>
</dbReference>
<protein>
    <recommendedName>
        <fullName evidence="1">DUF985 domain-containing protein</fullName>
    </recommendedName>
</protein>
<dbReference type="Pfam" id="PF06172">
    <property type="entry name" value="Cupin_5"/>
    <property type="match status" value="1"/>
</dbReference>
<dbReference type="PANTHER" id="PTHR33387">
    <property type="entry name" value="RMLC-LIKE JELLY ROLL FOLD PROTEIN"/>
    <property type="match status" value="1"/>
</dbReference>
<dbReference type="InterPro" id="IPR039935">
    <property type="entry name" value="YML079W-like"/>
</dbReference>
<feature type="domain" description="DUF985" evidence="1">
    <location>
        <begin position="26"/>
        <end position="150"/>
    </location>
</feature>
<accession>A0A2S3W1G4</accession>
<dbReference type="EMBL" id="POTC01000019">
    <property type="protein sequence ID" value="POF62686.1"/>
    <property type="molecule type" value="Genomic_DNA"/>
</dbReference>
<organism evidence="2 3">
    <name type="scientific">Novacetimonas maltaceti</name>
    <dbReference type="NCBI Taxonomy" id="1203393"/>
    <lineage>
        <taxon>Bacteria</taxon>
        <taxon>Pseudomonadati</taxon>
        <taxon>Pseudomonadota</taxon>
        <taxon>Alphaproteobacteria</taxon>
        <taxon>Acetobacterales</taxon>
        <taxon>Acetobacteraceae</taxon>
        <taxon>Novacetimonas</taxon>
    </lineage>
</organism>
<reference evidence="2 3" key="1">
    <citation type="submission" date="2018-01" db="EMBL/GenBank/DDBJ databases">
        <title>Draft Genome Sequence of Komagataeibacter maltaceti LMG 1529, a Vinegar Producing Acetic Acid Bacterium Isolated from Malt Vinegar Brewery Acetifiers.</title>
        <authorList>
            <person name="Zhang Q."/>
            <person name="Hollensteiner J."/>
            <person name="Poehlein A."/>
            <person name="Daniel R."/>
        </authorList>
    </citation>
    <scope>NUCLEOTIDE SEQUENCE [LARGE SCALE GENOMIC DNA]</scope>
    <source>
        <strain evidence="2 3">LMG 1529</strain>
    </source>
</reference>
<dbReference type="OrthoDB" id="9798288at2"/>
<dbReference type="Proteomes" id="UP000237344">
    <property type="component" value="Unassembled WGS sequence"/>
</dbReference>
<name>A0A2S3W1G4_9PROT</name>
<keyword evidence="3" id="KW-1185">Reference proteome</keyword>
<comment type="caution">
    <text evidence="2">The sequence shown here is derived from an EMBL/GenBank/DDBJ whole genome shotgun (WGS) entry which is preliminary data.</text>
</comment>
<dbReference type="SUPFAM" id="SSF51182">
    <property type="entry name" value="RmlC-like cupins"/>
    <property type="match status" value="1"/>
</dbReference>